<evidence type="ECO:0000313" key="4">
    <source>
        <dbReference type="Proteomes" id="UP000029661"/>
    </source>
</evidence>
<evidence type="ECO:0000256" key="1">
    <source>
        <dbReference type="ARBA" id="ARBA00022741"/>
    </source>
</evidence>
<dbReference type="EMBL" id="CP006933">
    <property type="protein sequence ID" value="AIS32727.1"/>
    <property type="molecule type" value="Genomic_DNA"/>
</dbReference>
<name>A0A089ZF51_METFO</name>
<dbReference type="GO" id="GO:0005525">
    <property type="term" value="F:GTP binding"/>
    <property type="evidence" value="ECO:0007669"/>
    <property type="project" value="UniProtKB-KW"/>
</dbReference>
<reference evidence="3 4" key="1">
    <citation type="submission" date="2013-12" db="EMBL/GenBank/DDBJ databases">
        <title>The complete genome sequence of Methanobacterium sp. BRM9.</title>
        <authorList>
            <consortium name="Pastoral Greenhouse Gas Research Consortium"/>
            <person name="Kelly W.J."/>
            <person name="Leahy S.C."/>
            <person name="Perry R."/>
            <person name="Li D."/>
            <person name="Altermann E."/>
            <person name="Lambie S.C."/>
            <person name="Attwood G.T."/>
        </authorList>
    </citation>
    <scope>NUCLEOTIDE SEQUENCE [LARGE SCALE GENOMIC DNA]</scope>
    <source>
        <strain evidence="3 4">BRM9</strain>
    </source>
</reference>
<dbReference type="AlphaFoldDB" id="A0A089ZF51"/>
<dbReference type="GO" id="GO:0003924">
    <property type="term" value="F:GTPase activity"/>
    <property type="evidence" value="ECO:0007669"/>
    <property type="project" value="InterPro"/>
</dbReference>
<dbReference type="InterPro" id="IPR006689">
    <property type="entry name" value="Small_GTPase_ARF/SAR"/>
</dbReference>
<dbReference type="Gene3D" id="3.40.50.300">
    <property type="entry name" value="P-loop containing nucleotide triphosphate hydrolases"/>
    <property type="match status" value="1"/>
</dbReference>
<organism evidence="3 4">
    <name type="scientific">Methanobacterium formicicum</name>
    <dbReference type="NCBI Taxonomy" id="2162"/>
    <lineage>
        <taxon>Archaea</taxon>
        <taxon>Methanobacteriati</taxon>
        <taxon>Methanobacteriota</taxon>
        <taxon>Methanomada group</taxon>
        <taxon>Methanobacteria</taxon>
        <taxon>Methanobacteriales</taxon>
        <taxon>Methanobacteriaceae</taxon>
        <taxon>Methanobacterium</taxon>
    </lineage>
</organism>
<keyword evidence="1" id="KW-0547">Nucleotide-binding</keyword>
<dbReference type="Pfam" id="PF00025">
    <property type="entry name" value="Arf"/>
    <property type="match status" value="1"/>
</dbReference>
<dbReference type="InterPro" id="IPR052705">
    <property type="entry name" value="Gliding_Motility_GTPase"/>
</dbReference>
<gene>
    <name evidence="3" type="ORF">BRM9_1923</name>
</gene>
<dbReference type="STRING" id="2162.BRM9_1923"/>
<proteinExistence type="predicted"/>
<keyword evidence="2" id="KW-0342">GTP-binding</keyword>
<accession>A0A089ZF51</accession>
<sequence>MLPYSLGDVMETKKILVLGDSDAGKRTALKHICNNLVETEAASYGKTTLNHKKLQIFSPSSAERFRFMKDILSKNMDGAIIIIDNTQGVTSSCEEMIDFVEEKGVPYLIFANKQDLNNSPLYTNYPDICILPTEAISGKGVVEGLNMLLQLMESEPVKIPTISY</sequence>
<dbReference type="Proteomes" id="UP000029661">
    <property type="component" value="Chromosome"/>
</dbReference>
<dbReference type="KEGG" id="mfc:BRM9_1923"/>
<dbReference type="SUPFAM" id="SSF52540">
    <property type="entry name" value="P-loop containing nucleoside triphosphate hydrolases"/>
    <property type="match status" value="1"/>
</dbReference>
<dbReference type="InterPro" id="IPR027417">
    <property type="entry name" value="P-loop_NTPase"/>
</dbReference>
<dbReference type="PANTHER" id="PTHR42708">
    <property type="entry name" value="ATP/GTP-BINDING PROTEIN-RELATED"/>
    <property type="match status" value="1"/>
</dbReference>
<evidence type="ECO:0000313" key="3">
    <source>
        <dbReference type="EMBL" id="AIS32727.1"/>
    </source>
</evidence>
<protein>
    <submittedName>
        <fullName evidence="3">GTP-binding protein</fullName>
    </submittedName>
</protein>
<dbReference type="PANTHER" id="PTHR42708:SF1">
    <property type="entry name" value="GLIDING MOTILITY PROTEIN MGLA"/>
    <property type="match status" value="1"/>
</dbReference>
<evidence type="ECO:0000256" key="2">
    <source>
        <dbReference type="ARBA" id="ARBA00023134"/>
    </source>
</evidence>